<dbReference type="EMBL" id="CP130318">
    <property type="protein sequence ID" value="WNQ12103.1"/>
    <property type="molecule type" value="Genomic_DNA"/>
</dbReference>
<organism evidence="1 2">
    <name type="scientific">Paenibacillus aurantius</name>
    <dbReference type="NCBI Taxonomy" id="2918900"/>
    <lineage>
        <taxon>Bacteria</taxon>
        <taxon>Bacillati</taxon>
        <taxon>Bacillota</taxon>
        <taxon>Bacilli</taxon>
        <taxon>Bacillales</taxon>
        <taxon>Paenibacillaceae</taxon>
        <taxon>Paenibacillus</taxon>
    </lineage>
</organism>
<sequence>MADFRRLVDLSELKPDDWTSEELAFYHEVLSDVSPWLNEQGNHIHHQIVDELVSRKQGT</sequence>
<dbReference type="KEGG" id="paun:MJA45_03305"/>
<accession>A0AA96RGA0</accession>
<dbReference type="Proteomes" id="UP001305702">
    <property type="component" value="Chromosome"/>
</dbReference>
<dbReference type="RefSeq" id="WP_315605880.1">
    <property type="nucleotide sequence ID" value="NZ_CP130318.1"/>
</dbReference>
<proteinExistence type="predicted"/>
<reference evidence="1 2" key="1">
    <citation type="submission" date="2022-02" db="EMBL/GenBank/DDBJ databases">
        <title>Paenibacillus sp. MBLB1776 Whole Genome Shotgun Sequencing.</title>
        <authorList>
            <person name="Hwang C.Y."/>
            <person name="Cho E.-S."/>
            <person name="Seo M.-J."/>
        </authorList>
    </citation>
    <scope>NUCLEOTIDE SEQUENCE [LARGE SCALE GENOMIC DNA]</scope>
    <source>
        <strain evidence="1 2">MBLB1776</strain>
    </source>
</reference>
<evidence type="ECO:0000313" key="1">
    <source>
        <dbReference type="EMBL" id="WNQ12103.1"/>
    </source>
</evidence>
<protein>
    <recommendedName>
        <fullName evidence="3">Cytosolic protein</fullName>
    </recommendedName>
</protein>
<evidence type="ECO:0008006" key="3">
    <source>
        <dbReference type="Google" id="ProtNLM"/>
    </source>
</evidence>
<gene>
    <name evidence="1" type="ORF">MJA45_03305</name>
</gene>
<dbReference type="AlphaFoldDB" id="A0AA96RGA0"/>
<name>A0AA96RGA0_9BACL</name>
<keyword evidence="2" id="KW-1185">Reference proteome</keyword>
<evidence type="ECO:0000313" key="2">
    <source>
        <dbReference type="Proteomes" id="UP001305702"/>
    </source>
</evidence>